<feature type="transmembrane region" description="Helical" evidence="1">
    <location>
        <begin position="5"/>
        <end position="25"/>
    </location>
</feature>
<protein>
    <submittedName>
        <fullName evidence="2">Uncharacterized protein</fullName>
    </submittedName>
</protein>
<keyword evidence="1" id="KW-0472">Membrane</keyword>
<feature type="transmembrane region" description="Helical" evidence="1">
    <location>
        <begin position="31"/>
        <end position="53"/>
    </location>
</feature>
<dbReference type="AlphaFoldDB" id="A0A0C9R4K1"/>
<proteinExistence type="evidence at transcript level"/>
<keyword evidence="1" id="KW-1133">Transmembrane helix</keyword>
<accession>A0A0C9R4K1</accession>
<reference evidence="2" key="1">
    <citation type="journal article" date="2015" name="PLoS ONE">
        <title>An Insight into the Sialome of the Lone Star Tick, Amblyomma americanum, with a Glimpse on Its Time Dependent Gene Expression.</title>
        <authorList>
            <person name="Karim S."/>
            <person name="Ribeiro J.M."/>
        </authorList>
    </citation>
    <scope>NUCLEOTIDE SEQUENCE</scope>
    <source>
        <tissue evidence="2">Salivary gland</tissue>
    </source>
</reference>
<name>A0A0C9R4K1_AMBAM</name>
<organism evidence="2">
    <name type="scientific">Amblyomma americanum</name>
    <name type="common">Lone star tick</name>
    <dbReference type="NCBI Taxonomy" id="6943"/>
    <lineage>
        <taxon>Eukaryota</taxon>
        <taxon>Metazoa</taxon>
        <taxon>Ecdysozoa</taxon>
        <taxon>Arthropoda</taxon>
        <taxon>Chelicerata</taxon>
        <taxon>Arachnida</taxon>
        <taxon>Acari</taxon>
        <taxon>Parasitiformes</taxon>
        <taxon>Ixodida</taxon>
        <taxon>Ixodoidea</taxon>
        <taxon>Ixodidae</taxon>
        <taxon>Amblyomminae</taxon>
        <taxon>Amblyomma</taxon>
    </lineage>
</organism>
<keyword evidence="1" id="KW-0812">Transmembrane</keyword>
<evidence type="ECO:0000313" key="2">
    <source>
        <dbReference type="EMBL" id="JAG91920.1"/>
    </source>
</evidence>
<dbReference type="EMBL" id="GBZX01000820">
    <property type="protein sequence ID" value="JAG91920.1"/>
    <property type="molecule type" value="mRNA"/>
</dbReference>
<sequence length="117" mass="13724">MSICLLSLLCELFFFFFTFLFFFLLVDVADQFLFCVPFVTLISMFTSCSFLSYSRLRYLLLFFFRNSKLCTRLFTPAKVENSFSSLNFLQLEKQSTGGFAYCQLVDMSNAWPCVTTW</sequence>
<evidence type="ECO:0000256" key="1">
    <source>
        <dbReference type="SAM" id="Phobius"/>
    </source>
</evidence>